<sequence length="282" mass="32819">MPESKLAKWFPGRVVSLGRKTKRLTQTDVANFLGKNYQTIAKMEQGRSCPSVGDCYALADLLELSDELRDYMIDIARNEAQSNFRADQRFNAICLQYAEMYNGVICKWDPLYIPGIAQTRAYHFKFLRMAEGSTDQQLNRGWKFKLERLKALLARTDNPRVVILISETALLNLRFLPEADRIEQLKRLQYLDSLPNWEIRIVPAVHLEHGGAFDIYRAGEAEFGGPDFVYTEVLDDSWCIEEIPRIERYDERWKFLLGKSIALKEHLDDRRDSLAEEHPQRE</sequence>
<dbReference type="Pfam" id="PF01381">
    <property type="entry name" value="HTH_3"/>
    <property type="match status" value="1"/>
</dbReference>
<protein>
    <submittedName>
        <fullName evidence="2">Scr1 family TA system antitoxin-like transcriptional regulator</fullName>
    </submittedName>
</protein>
<dbReference type="SMART" id="SM00530">
    <property type="entry name" value="HTH_XRE"/>
    <property type="match status" value="1"/>
</dbReference>
<dbReference type="EMBL" id="JBHSYS010000004">
    <property type="protein sequence ID" value="MFC6959561.1"/>
    <property type="molecule type" value="Genomic_DNA"/>
</dbReference>
<dbReference type="Pfam" id="PF19054">
    <property type="entry name" value="DUF5753"/>
    <property type="match status" value="1"/>
</dbReference>
<evidence type="ECO:0000313" key="2">
    <source>
        <dbReference type="EMBL" id="MFC6959561.1"/>
    </source>
</evidence>
<dbReference type="CDD" id="cd00093">
    <property type="entry name" value="HTH_XRE"/>
    <property type="match status" value="1"/>
</dbReference>
<reference evidence="3" key="1">
    <citation type="journal article" date="2019" name="Int. J. Syst. Evol. Microbiol.">
        <title>The Global Catalogue of Microorganisms (GCM) 10K type strain sequencing project: providing services to taxonomists for standard genome sequencing and annotation.</title>
        <authorList>
            <consortium name="The Broad Institute Genomics Platform"/>
            <consortium name="The Broad Institute Genome Sequencing Center for Infectious Disease"/>
            <person name="Wu L."/>
            <person name="Ma J."/>
        </authorList>
    </citation>
    <scope>NUCLEOTIDE SEQUENCE [LARGE SCALE GENOMIC DNA]</scope>
    <source>
        <strain evidence="3">KACC 12634</strain>
    </source>
</reference>
<dbReference type="SUPFAM" id="SSF47413">
    <property type="entry name" value="lambda repressor-like DNA-binding domains"/>
    <property type="match status" value="1"/>
</dbReference>
<dbReference type="Proteomes" id="UP001596470">
    <property type="component" value="Unassembled WGS sequence"/>
</dbReference>
<accession>A0ABW2DBK0</accession>
<organism evidence="2 3">
    <name type="scientific">Glycomyces mayteni</name>
    <dbReference type="NCBI Taxonomy" id="543887"/>
    <lineage>
        <taxon>Bacteria</taxon>
        <taxon>Bacillati</taxon>
        <taxon>Actinomycetota</taxon>
        <taxon>Actinomycetes</taxon>
        <taxon>Glycomycetales</taxon>
        <taxon>Glycomycetaceae</taxon>
        <taxon>Glycomyces</taxon>
    </lineage>
</organism>
<dbReference type="InterPro" id="IPR043917">
    <property type="entry name" value="DUF5753"/>
</dbReference>
<dbReference type="RefSeq" id="WP_382345569.1">
    <property type="nucleotide sequence ID" value="NZ_JBHMBP010000001.1"/>
</dbReference>
<comment type="caution">
    <text evidence="2">The sequence shown here is derived from an EMBL/GenBank/DDBJ whole genome shotgun (WGS) entry which is preliminary data.</text>
</comment>
<feature type="domain" description="HTH cro/C1-type" evidence="1">
    <location>
        <begin position="19"/>
        <end position="68"/>
    </location>
</feature>
<evidence type="ECO:0000313" key="3">
    <source>
        <dbReference type="Proteomes" id="UP001596470"/>
    </source>
</evidence>
<dbReference type="PROSITE" id="PS50943">
    <property type="entry name" value="HTH_CROC1"/>
    <property type="match status" value="1"/>
</dbReference>
<name>A0ABW2DBK0_9ACTN</name>
<proteinExistence type="predicted"/>
<dbReference type="Gene3D" id="1.10.260.40">
    <property type="entry name" value="lambda repressor-like DNA-binding domains"/>
    <property type="match status" value="1"/>
</dbReference>
<gene>
    <name evidence="2" type="ORF">ACFQS3_20400</name>
</gene>
<evidence type="ECO:0000259" key="1">
    <source>
        <dbReference type="PROSITE" id="PS50943"/>
    </source>
</evidence>
<dbReference type="InterPro" id="IPR010982">
    <property type="entry name" value="Lambda_DNA-bd_dom_sf"/>
</dbReference>
<keyword evidence="3" id="KW-1185">Reference proteome</keyword>
<dbReference type="InterPro" id="IPR001387">
    <property type="entry name" value="Cro/C1-type_HTH"/>
</dbReference>